<keyword evidence="1" id="KW-0812">Transmembrane</keyword>
<dbReference type="PANTHER" id="PTHR36974">
    <property type="entry name" value="MEMBRANE PROTEIN-RELATED"/>
    <property type="match status" value="1"/>
</dbReference>
<dbReference type="PANTHER" id="PTHR36974:SF1">
    <property type="entry name" value="DOXX FAMILY MEMBRANE PROTEIN"/>
    <property type="match status" value="1"/>
</dbReference>
<gene>
    <name evidence="2" type="ORF">SAMN05443144_12076</name>
</gene>
<evidence type="ECO:0000256" key="1">
    <source>
        <dbReference type="SAM" id="Phobius"/>
    </source>
</evidence>
<evidence type="ECO:0000313" key="2">
    <source>
        <dbReference type="EMBL" id="SHG16706.1"/>
    </source>
</evidence>
<proteinExistence type="predicted"/>
<evidence type="ECO:0000313" key="3">
    <source>
        <dbReference type="Proteomes" id="UP000184041"/>
    </source>
</evidence>
<feature type="transmembrane region" description="Helical" evidence="1">
    <location>
        <begin position="6"/>
        <end position="22"/>
    </location>
</feature>
<dbReference type="OrthoDB" id="673526at2"/>
<dbReference type="Proteomes" id="UP000184041">
    <property type="component" value="Unassembled WGS sequence"/>
</dbReference>
<feature type="transmembrane region" description="Helical" evidence="1">
    <location>
        <begin position="129"/>
        <end position="148"/>
    </location>
</feature>
<sequence length="151" mass="17467">MKPLFVLLITFLLSLLISWLFIKSLDYILAGNIAMCVMLLMTASGHFMFSEGMTMMLPDFIPFKSEVVFLTGILEICAAIALLIPSLRYPISILLIIFFVCLLPANIQAALKHIDYQNTTYNGPGIRYLWFRIPLQFFFIAWVWFFNIKPW</sequence>
<feature type="transmembrane region" description="Helical" evidence="1">
    <location>
        <begin position="29"/>
        <end position="47"/>
    </location>
</feature>
<dbReference type="AlphaFoldDB" id="A0A1M5HL58"/>
<name>A0A1M5HL58_9BACT</name>
<keyword evidence="3" id="KW-1185">Reference proteome</keyword>
<dbReference type="STRING" id="1194090.SAMN05443144_12076"/>
<dbReference type="EMBL" id="FQUS01000020">
    <property type="protein sequence ID" value="SHG16706.1"/>
    <property type="molecule type" value="Genomic_DNA"/>
</dbReference>
<protein>
    <submittedName>
        <fullName evidence="2">Uncharacterized membrane protein</fullName>
    </submittedName>
</protein>
<feature type="transmembrane region" description="Helical" evidence="1">
    <location>
        <begin position="91"/>
        <end position="109"/>
    </location>
</feature>
<keyword evidence="1" id="KW-0472">Membrane</keyword>
<accession>A0A1M5HL58</accession>
<keyword evidence="1" id="KW-1133">Transmembrane helix</keyword>
<organism evidence="2 3">
    <name type="scientific">Fodinibius roseus</name>
    <dbReference type="NCBI Taxonomy" id="1194090"/>
    <lineage>
        <taxon>Bacteria</taxon>
        <taxon>Pseudomonadati</taxon>
        <taxon>Balneolota</taxon>
        <taxon>Balneolia</taxon>
        <taxon>Balneolales</taxon>
        <taxon>Balneolaceae</taxon>
        <taxon>Fodinibius</taxon>
    </lineage>
</organism>
<feature type="transmembrane region" description="Helical" evidence="1">
    <location>
        <begin position="67"/>
        <end position="84"/>
    </location>
</feature>
<reference evidence="2 3" key="1">
    <citation type="submission" date="2016-11" db="EMBL/GenBank/DDBJ databases">
        <authorList>
            <person name="Jaros S."/>
            <person name="Januszkiewicz K."/>
            <person name="Wedrychowicz H."/>
        </authorList>
    </citation>
    <scope>NUCLEOTIDE SEQUENCE [LARGE SCALE GENOMIC DNA]</scope>
    <source>
        <strain evidence="2 3">DSM 21986</strain>
    </source>
</reference>